<dbReference type="Pfam" id="PF13563">
    <property type="entry name" value="2_5_RNA_ligase2"/>
    <property type="match status" value="1"/>
</dbReference>
<keyword evidence="2" id="KW-1185">Reference proteome</keyword>
<gene>
    <name evidence="1" type="ORF">ACIB24_14385</name>
</gene>
<evidence type="ECO:0000313" key="1">
    <source>
        <dbReference type="EMBL" id="MFI7588253.1"/>
    </source>
</evidence>
<dbReference type="EMBL" id="JBITLV010000004">
    <property type="protein sequence ID" value="MFI7588253.1"/>
    <property type="molecule type" value="Genomic_DNA"/>
</dbReference>
<dbReference type="SUPFAM" id="SSF55144">
    <property type="entry name" value="LigT-like"/>
    <property type="match status" value="1"/>
</dbReference>
<dbReference type="Gene3D" id="3.90.1140.10">
    <property type="entry name" value="Cyclic phosphodiesterase"/>
    <property type="match status" value="1"/>
</dbReference>
<dbReference type="PANTHER" id="PTHR40037">
    <property type="entry name" value="PHOSPHOESTERASE YJCG-RELATED"/>
    <property type="match status" value="1"/>
</dbReference>
<dbReference type="Proteomes" id="UP001612915">
    <property type="component" value="Unassembled WGS sequence"/>
</dbReference>
<dbReference type="RefSeq" id="WP_398281911.1">
    <property type="nucleotide sequence ID" value="NZ_JBITLV010000004.1"/>
</dbReference>
<accession>A0ABW8APE4</accession>
<organism evidence="1 2">
    <name type="scientific">Spongisporangium articulatum</name>
    <dbReference type="NCBI Taxonomy" id="3362603"/>
    <lineage>
        <taxon>Bacteria</taxon>
        <taxon>Bacillati</taxon>
        <taxon>Actinomycetota</taxon>
        <taxon>Actinomycetes</taxon>
        <taxon>Kineosporiales</taxon>
        <taxon>Kineosporiaceae</taxon>
        <taxon>Spongisporangium</taxon>
    </lineage>
</organism>
<keyword evidence="1" id="KW-0436">Ligase</keyword>
<proteinExistence type="predicted"/>
<comment type="caution">
    <text evidence="1">The sequence shown here is derived from an EMBL/GenBank/DDBJ whole genome shotgun (WGS) entry which is preliminary data.</text>
</comment>
<dbReference type="InterPro" id="IPR009097">
    <property type="entry name" value="Cyclic_Pdiesterase"/>
</dbReference>
<dbReference type="PANTHER" id="PTHR40037:SF1">
    <property type="entry name" value="PHOSPHOESTERASE SAOUHSC_00951-RELATED"/>
    <property type="match status" value="1"/>
</dbReference>
<protein>
    <submittedName>
        <fullName evidence="1">2'-5' RNA ligase family protein</fullName>
    </submittedName>
</protein>
<name>A0ABW8APE4_9ACTN</name>
<sequence>MPVRPASAQDDLVTIGVVIDVPEPYGEELQRWRADFGDPLARAIPAHITLLPPTEVAAVDSAAIAEHLAEVTSRLRSFGVRLRGTDSFRPVSPVVFISLLDGADDCDRLQESIRTGPLKRELSFEYHPHVTVAHHLDEAALDRAQTTLVDYAADFTVDGVSFYEHGPSGWRLERRFLFGDVSD</sequence>
<dbReference type="InterPro" id="IPR050580">
    <property type="entry name" value="2H_phosphoesterase_YjcG-like"/>
</dbReference>
<reference evidence="1 2" key="1">
    <citation type="submission" date="2024-10" db="EMBL/GenBank/DDBJ databases">
        <title>The Natural Products Discovery Center: Release of the First 8490 Sequenced Strains for Exploring Actinobacteria Biosynthetic Diversity.</title>
        <authorList>
            <person name="Kalkreuter E."/>
            <person name="Kautsar S.A."/>
            <person name="Yang D."/>
            <person name="Bader C.D."/>
            <person name="Teijaro C.N."/>
            <person name="Fluegel L."/>
            <person name="Davis C.M."/>
            <person name="Simpson J.R."/>
            <person name="Lauterbach L."/>
            <person name="Steele A.D."/>
            <person name="Gui C."/>
            <person name="Meng S."/>
            <person name="Li G."/>
            <person name="Viehrig K."/>
            <person name="Ye F."/>
            <person name="Su P."/>
            <person name="Kiefer A.F."/>
            <person name="Nichols A."/>
            <person name="Cepeda A.J."/>
            <person name="Yan W."/>
            <person name="Fan B."/>
            <person name="Jiang Y."/>
            <person name="Adhikari A."/>
            <person name="Zheng C.-J."/>
            <person name="Schuster L."/>
            <person name="Cowan T.M."/>
            <person name="Smanski M.J."/>
            <person name="Chevrette M.G."/>
            <person name="De Carvalho L.P.S."/>
            <person name="Shen B."/>
        </authorList>
    </citation>
    <scope>NUCLEOTIDE SEQUENCE [LARGE SCALE GENOMIC DNA]</scope>
    <source>
        <strain evidence="1 2">NPDC049639</strain>
    </source>
</reference>
<evidence type="ECO:0000313" key="2">
    <source>
        <dbReference type="Proteomes" id="UP001612915"/>
    </source>
</evidence>
<dbReference type="GO" id="GO:0016874">
    <property type="term" value="F:ligase activity"/>
    <property type="evidence" value="ECO:0007669"/>
    <property type="project" value="UniProtKB-KW"/>
</dbReference>